<evidence type="ECO:0000256" key="1">
    <source>
        <dbReference type="SAM" id="Phobius"/>
    </source>
</evidence>
<keyword evidence="1" id="KW-0812">Transmembrane</keyword>
<evidence type="ECO:0000313" key="2">
    <source>
        <dbReference type="EMBL" id="PPK65500.1"/>
    </source>
</evidence>
<feature type="transmembrane region" description="Helical" evidence="1">
    <location>
        <begin position="118"/>
        <end position="138"/>
    </location>
</feature>
<comment type="caution">
    <text evidence="2">The sequence shown here is derived from an EMBL/GenBank/DDBJ whole genome shotgun (WGS) entry which is preliminary data.</text>
</comment>
<keyword evidence="1" id="KW-0472">Membrane</keyword>
<dbReference type="Proteomes" id="UP000238071">
    <property type="component" value="Unassembled WGS sequence"/>
</dbReference>
<protein>
    <submittedName>
        <fullName evidence="2">Uncharacterized protein</fullName>
    </submittedName>
</protein>
<name>A0A2S6GJY4_9GAMM</name>
<feature type="transmembrane region" description="Helical" evidence="1">
    <location>
        <begin position="55"/>
        <end position="73"/>
    </location>
</feature>
<feature type="transmembrane region" description="Helical" evidence="1">
    <location>
        <begin position="150"/>
        <end position="168"/>
    </location>
</feature>
<feature type="transmembrane region" description="Helical" evidence="1">
    <location>
        <begin position="85"/>
        <end position="106"/>
    </location>
</feature>
<reference evidence="2 3" key="1">
    <citation type="submission" date="2018-02" db="EMBL/GenBank/DDBJ databases">
        <title>Subsurface microbial communities from deep shales in Ohio and West Virginia, USA.</title>
        <authorList>
            <person name="Wrighton K."/>
        </authorList>
    </citation>
    <scope>NUCLEOTIDE SEQUENCE [LARGE SCALE GENOMIC DNA]</scope>
    <source>
        <strain evidence="2 3">OWC-G53F</strain>
    </source>
</reference>
<accession>A0A2S6GJY4</accession>
<organism evidence="2 3">
    <name type="scientific">Methylobacter tundripaludum</name>
    <dbReference type="NCBI Taxonomy" id="173365"/>
    <lineage>
        <taxon>Bacteria</taxon>
        <taxon>Pseudomonadati</taxon>
        <taxon>Pseudomonadota</taxon>
        <taxon>Gammaproteobacteria</taxon>
        <taxon>Methylococcales</taxon>
        <taxon>Methylococcaceae</taxon>
        <taxon>Methylobacter</taxon>
    </lineage>
</organism>
<dbReference type="OrthoDB" id="5568213at2"/>
<feature type="transmembrane region" description="Helical" evidence="1">
    <location>
        <begin position="31"/>
        <end position="49"/>
    </location>
</feature>
<gene>
    <name evidence="2" type="ORF">B0F88_12012</name>
</gene>
<keyword evidence="3" id="KW-1185">Reference proteome</keyword>
<dbReference type="AlphaFoldDB" id="A0A2S6GJY4"/>
<evidence type="ECO:0000313" key="3">
    <source>
        <dbReference type="Proteomes" id="UP000238071"/>
    </source>
</evidence>
<sequence length="170" mass="19599">MRLLIKYLGLCWFINNPADLVPTKSFMWKTVAFYLISGMIVEGLISDPADGTLEVLLRTIMAFSSVATLLFVTKKWQYFNQLFTAIFVCENFIMTLATVTEGLYFWMVMSHYERAEELSIGIGVLLVGWYLAIVSYILRQFFFYKTGVSVILAFSYFVLTYGIPMLFMDI</sequence>
<dbReference type="EMBL" id="PTIY01000020">
    <property type="protein sequence ID" value="PPK65500.1"/>
    <property type="molecule type" value="Genomic_DNA"/>
</dbReference>
<proteinExistence type="predicted"/>
<keyword evidence="1" id="KW-1133">Transmembrane helix</keyword>